<reference evidence="1" key="1">
    <citation type="submission" date="2021-02" db="EMBL/GenBank/DDBJ databases">
        <authorList>
            <person name="Bekaert M."/>
        </authorList>
    </citation>
    <scope>NUCLEOTIDE SEQUENCE</scope>
    <source>
        <strain evidence="1">IoA-00</strain>
    </source>
</reference>
<dbReference type="AlphaFoldDB" id="A0A7R8H1U1"/>
<evidence type="ECO:0000313" key="1">
    <source>
        <dbReference type="EMBL" id="CAF2817725.1"/>
    </source>
</evidence>
<accession>A0A7R8H1U1</accession>
<keyword evidence="2" id="KW-1185">Reference proteome</keyword>
<proteinExistence type="predicted"/>
<evidence type="ECO:0000313" key="2">
    <source>
        <dbReference type="Proteomes" id="UP000675881"/>
    </source>
</evidence>
<gene>
    <name evidence="1" type="ORF">LSAA_3751</name>
</gene>
<dbReference type="Proteomes" id="UP000675881">
    <property type="component" value="Chromosome 12"/>
</dbReference>
<sequence>MLSKNPLHLELTNTLKHLSPPNTSFTIPNQSKEFLYTSQNSLFLVYVSFHFGLPQQRKHEDEVKTGVPETGKDQWADMAKALTSEMRNLGCKKRTTDIDPVQ</sequence>
<name>A0A7R8H1U1_LEPSM</name>
<organism evidence="1 2">
    <name type="scientific">Lepeophtheirus salmonis</name>
    <name type="common">Salmon louse</name>
    <name type="synonym">Caligus salmonis</name>
    <dbReference type="NCBI Taxonomy" id="72036"/>
    <lineage>
        <taxon>Eukaryota</taxon>
        <taxon>Metazoa</taxon>
        <taxon>Ecdysozoa</taxon>
        <taxon>Arthropoda</taxon>
        <taxon>Crustacea</taxon>
        <taxon>Multicrustacea</taxon>
        <taxon>Hexanauplia</taxon>
        <taxon>Copepoda</taxon>
        <taxon>Siphonostomatoida</taxon>
        <taxon>Caligidae</taxon>
        <taxon>Lepeophtheirus</taxon>
    </lineage>
</organism>
<protein>
    <submittedName>
        <fullName evidence="1">(salmon louse) hypothetical protein</fullName>
    </submittedName>
</protein>
<dbReference type="EMBL" id="HG994591">
    <property type="protein sequence ID" value="CAF2817725.1"/>
    <property type="molecule type" value="Genomic_DNA"/>
</dbReference>